<keyword evidence="2" id="KW-1185">Reference proteome</keyword>
<sequence length="97" mass="11175">MRFNVLMMKQAKAGLDLKNKVLNICKTKRLSCSPIIGEKGNLWLEKVLQVRIIFEVADLKFATMATVSRCGMVWFSEDVGTPEMLREKKTLRLKKTR</sequence>
<evidence type="ECO:0000313" key="1">
    <source>
        <dbReference type="EMBL" id="KAL3104548.1"/>
    </source>
</evidence>
<evidence type="ECO:0000313" key="2">
    <source>
        <dbReference type="Proteomes" id="UP001620626"/>
    </source>
</evidence>
<dbReference type="Proteomes" id="UP001620626">
    <property type="component" value="Unassembled WGS sequence"/>
</dbReference>
<proteinExistence type="predicted"/>
<name>A0ABD2KNT1_9BILA</name>
<dbReference type="AlphaFoldDB" id="A0ABD2KNT1"/>
<dbReference type="InterPro" id="IPR027417">
    <property type="entry name" value="P-loop_NTPase"/>
</dbReference>
<organism evidence="1 2">
    <name type="scientific">Heterodera trifolii</name>
    <dbReference type="NCBI Taxonomy" id="157864"/>
    <lineage>
        <taxon>Eukaryota</taxon>
        <taxon>Metazoa</taxon>
        <taxon>Ecdysozoa</taxon>
        <taxon>Nematoda</taxon>
        <taxon>Chromadorea</taxon>
        <taxon>Rhabditida</taxon>
        <taxon>Tylenchina</taxon>
        <taxon>Tylenchomorpha</taxon>
        <taxon>Tylenchoidea</taxon>
        <taxon>Heteroderidae</taxon>
        <taxon>Heteroderinae</taxon>
        <taxon>Heterodera</taxon>
    </lineage>
</organism>
<dbReference type="Gene3D" id="3.40.50.300">
    <property type="entry name" value="P-loop containing nucleotide triphosphate hydrolases"/>
    <property type="match status" value="1"/>
</dbReference>
<gene>
    <name evidence="1" type="ORF">niasHT_022103</name>
</gene>
<reference evidence="1 2" key="1">
    <citation type="submission" date="2024-10" db="EMBL/GenBank/DDBJ databases">
        <authorList>
            <person name="Kim D."/>
        </authorList>
    </citation>
    <scope>NUCLEOTIDE SEQUENCE [LARGE SCALE GENOMIC DNA]</scope>
    <source>
        <strain evidence="1">BH-2024</strain>
    </source>
</reference>
<protein>
    <submittedName>
        <fullName evidence="1">Uncharacterized protein</fullName>
    </submittedName>
</protein>
<accession>A0ABD2KNT1</accession>
<dbReference type="EMBL" id="JBICBT010000706">
    <property type="protein sequence ID" value="KAL3104548.1"/>
    <property type="molecule type" value="Genomic_DNA"/>
</dbReference>
<comment type="caution">
    <text evidence="1">The sequence shown here is derived from an EMBL/GenBank/DDBJ whole genome shotgun (WGS) entry which is preliminary data.</text>
</comment>